<accession>A0ACC2NGF8</accession>
<proteinExistence type="predicted"/>
<dbReference type="Proteomes" id="UP001239111">
    <property type="component" value="Chromosome 3"/>
</dbReference>
<protein>
    <submittedName>
        <fullName evidence="1">Uncharacterized protein</fullName>
    </submittedName>
</protein>
<name>A0ACC2NGF8_9HYME</name>
<evidence type="ECO:0000313" key="1">
    <source>
        <dbReference type="EMBL" id="KAJ8669327.1"/>
    </source>
</evidence>
<keyword evidence="2" id="KW-1185">Reference proteome</keyword>
<evidence type="ECO:0000313" key="2">
    <source>
        <dbReference type="Proteomes" id="UP001239111"/>
    </source>
</evidence>
<gene>
    <name evidence="1" type="ORF">QAD02_000586</name>
</gene>
<organism evidence="1 2">
    <name type="scientific">Eretmocerus hayati</name>
    <dbReference type="NCBI Taxonomy" id="131215"/>
    <lineage>
        <taxon>Eukaryota</taxon>
        <taxon>Metazoa</taxon>
        <taxon>Ecdysozoa</taxon>
        <taxon>Arthropoda</taxon>
        <taxon>Hexapoda</taxon>
        <taxon>Insecta</taxon>
        <taxon>Pterygota</taxon>
        <taxon>Neoptera</taxon>
        <taxon>Endopterygota</taxon>
        <taxon>Hymenoptera</taxon>
        <taxon>Apocrita</taxon>
        <taxon>Proctotrupomorpha</taxon>
        <taxon>Chalcidoidea</taxon>
        <taxon>Aphelinidae</taxon>
        <taxon>Aphelininae</taxon>
        <taxon>Eretmocerus</taxon>
    </lineage>
</organism>
<reference evidence="1" key="1">
    <citation type="submission" date="2023-04" db="EMBL/GenBank/DDBJ databases">
        <title>A chromosome-level genome assembly of the parasitoid wasp Eretmocerus hayati.</title>
        <authorList>
            <person name="Zhong Y."/>
            <person name="Liu S."/>
            <person name="Liu Y."/>
        </authorList>
    </citation>
    <scope>NUCLEOTIDE SEQUENCE</scope>
    <source>
        <strain evidence="1">ZJU_SS_LIU_2023</strain>
    </source>
</reference>
<dbReference type="EMBL" id="CM056743">
    <property type="protein sequence ID" value="KAJ8669327.1"/>
    <property type="molecule type" value="Genomic_DNA"/>
</dbReference>
<sequence>MYESMGIQSQPSGPAAIIDRQVTDDLVDHDEGANRSTDCSSLALPTESVTRSKDSSSSQDEFVLQGTNAVAPVCSHPHLVGQPHRPSPATSPSREAAQVNNEFEASDSPPEEANVSSSAQEMTPPASIQENLKQDDS</sequence>
<comment type="caution">
    <text evidence="1">The sequence shown here is derived from an EMBL/GenBank/DDBJ whole genome shotgun (WGS) entry which is preliminary data.</text>
</comment>